<proteinExistence type="predicted"/>
<reference evidence="1" key="1">
    <citation type="journal article" date="2022" name="bioRxiv">
        <title>Sequencing and chromosome-scale assembly of the giantPleurodeles waltlgenome.</title>
        <authorList>
            <person name="Brown T."/>
            <person name="Elewa A."/>
            <person name="Iarovenko S."/>
            <person name="Subramanian E."/>
            <person name="Araus A.J."/>
            <person name="Petzold A."/>
            <person name="Susuki M."/>
            <person name="Suzuki K.-i.T."/>
            <person name="Hayashi T."/>
            <person name="Toyoda A."/>
            <person name="Oliveira C."/>
            <person name="Osipova E."/>
            <person name="Leigh N.D."/>
            <person name="Simon A."/>
            <person name="Yun M.H."/>
        </authorList>
    </citation>
    <scope>NUCLEOTIDE SEQUENCE</scope>
    <source>
        <strain evidence="1">20211129_DDA</strain>
        <tissue evidence="1">Liver</tissue>
    </source>
</reference>
<gene>
    <name evidence="1" type="ORF">NDU88_005201</name>
</gene>
<dbReference type="AlphaFoldDB" id="A0AAV7NLS1"/>
<evidence type="ECO:0000313" key="2">
    <source>
        <dbReference type="Proteomes" id="UP001066276"/>
    </source>
</evidence>
<protein>
    <submittedName>
        <fullName evidence="1">Uncharacterized protein</fullName>
    </submittedName>
</protein>
<dbReference type="EMBL" id="JANPWB010000012">
    <property type="protein sequence ID" value="KAJ1117000.1"/>
    <property type="molecule type" value="Genomic_DNA"/>
</dbReference>
<evidence type="ECO:0000313" key="1">
    <source>
        <dbReference type="EMBL" id="KAJ1117000.1"/>
    </source>
</evidence>
<organism evidence="1 2">
    <name type="scientific">Pleurodeles waltl</name>
    <name type="common">Iberian ribbed newt</name>
    <dbReference type="NCBI Taxonomy" id="8319"/>
    <lineage>
        <taxon>Eukaryota</taxon>
        <taxon>Metazoa</taxon>
        <taxon>Chordata</taxon>
        <taxon>Craniata</taxon>
        <taxon>Vertebrata</taxon>
        <taxon>Euteleostomi</taxon>
        <taxon>Amphibia</taxon>
        <taxon>Batrachia</taxon>
        <taxon>Caudata</taxon>
        <taxon>Salamandroidea</taxon>
        <taxon>Salamandridae</taxon>
        <taxon>Pleurodelinae</taxon>
        <taxon>Pleurodeles</taxon>
    </lineage>
</organism>
<comment type="caution">
    <text evidence="1">The sequence shown here is derived from an EMBL/GenBank/DDBJ whole genome shotgun (WGS) entry which is preliminary data.</text>
</comment>
<accession>A0AAV7NLS1</accession>
<dbReference type="Proteomes" id="UP001066276">
    <property type="component" value="Chromosome 8"/>
</dbReference>
<name>A0AAV7NLS1_PLEWA</name>
<sequence length="184" mass="20414">MIDPNSSAVYIEALKQSPHWTSTQPWYDQESLGLRKFLRKATPLRGILEDSKEEERFNAIRKEYAENSAGDISKMAAVCDGHTLHSVTHCQSRDSFSKEIMFHEAATGICHAVTELGIPHGNVRDCNAAGRKLLLAWERFIMLARVRCHHYRESNMMGPKATRTNAGNLKGSGASNLTALGLCG</sequence>
<keyword evidence="2" id="KW-1185">Reference proteome</keyword>